<dbReference type="InterPro" id="IPR042122">
    <property type="entry name" value="Ser_AcTrfase_N_sf"/>
</dbReference>
<evidence type="ECO:0000256" key="2">
    <source>
        <dbReference type="ARBA" id="ARBA00022679"/>
    </source>
</evidence>
<dbReference type="Proteomes" id="UP000650524">
    <property type="component" value="Unassembled WGS sequence"/>
</dbReference>
<dbReference type="NCBIfam" id="NF041874">
    <property type="entry name" value="EPS_EpsC"/>
    <property type="match status" value="1"/>
</dbReference>
<evidence type="ECO:0000256" key="1">
    <source>
        <dbReference type="ARBA" id="ARBA00022605"/>
    </source>
</evidence>
<gene>
    <name evidence="4" type="ORF">H8E19_15625</name>
</gene>
<sequence length="324" mass="36051">MKGLPRKDQCEIDESSRERHRREIPGIVDQLVLSCEGSDCFEHVSPEPIPSRESIIALIEKIRNILFPGYFISAPVDRINLSYYFGQEVTGLFEALAEQITLSIRHECLRYDLPCTQCLDRGHEATINFFEEMPGLRKALAKDVIAAREGDPAAQSYDEIIFSYPGLLAVTIYRMAHQLYEQDIPLLPRIMTEYAHSETGIDIHPGAHIGESFFIDHGTGVVIGQTTEIGDRVRIYQGVTLGSISLPRGALENLRKKKRHPSIEDDVVIYAGASILGGETVIGARSVIGGNVWITESVPPDTKVFLKSPDLIFKGTTSDPFLKN</sequence>
<name>A0A8J6N2R9_9DELT</name>
<comment type="caution">
    <text evidence="4">The sequence shown here is derived from an EMBL/GenBank/DDBJ whole genome shotgun (WGS) entry which is preliminary data.</text>
</comment>
<dbReference type="GO" id="GO:0016746">
    <property type="term" value="F:acyltransferase activity"/>
    <property type="evidence" value="ECO:0007669"/>
    <property type="project" value="UniProtKB-KW"/>
</dbReference>
<organism evidence="4 5">
    <name type="scientific">Candidatus Desulfacyla euxinica</name>
    <dbReference type="NCBI Taxonomy" id="2841693"/>
    <lineage>
        <taxon>Bacteria</taxon>
        <taxon>Deltaproteobacteria</taxon>
        <taxon>Candidatus Desulfacyla</taxon>
    </lineage>
</organism>
<dbReference type="InterPro" id="IPR045304">
    <property type="entry name" value="LbH_SAT"/>
</dbReference>
<protein>
    <submittedName>
        <fullName evidence="4">Serine acetyltransferase</fullName>
    </submittedName>
</protein>
<dbReference type="GO" id="GO:0008652">
    <property type="term" value="P:amino acid biosynthetic process"/>
    <property type="evidence" value="ECO:0007669"/>
    <property type="project" value="UniProtKB-KW"/>
</dbReference>
<dbReference type="SUPFAM" id="SSF51161">
    <property type="entry name" value="Trimeric LpxA-like enzymes"/>
    <property type="match status" value="1"/>
</dbReference>
<reference evidence="4 5" key="1">
    <citation type="submission" date="2020-08" db="EMBL/GenBank/DDBJ databases">
        <title>Bridging the membrane lipid divide: bacteria of the FCB group superphylum have the potential to synthesize archaeal ether lipids.</title>
        <authorList>
            <person name="Villanueva L."/>
            <person name="Von Meijenfeldt F.A.B."/>
            <person name="Westbye A.B."/>
            <person name="Yadav S."/>
            <person name="Hopmans E.C."/>
            <person name="Dutilh B.E."/>
            <person name="Sinninghe Damste J.S."/>
        </authorList>
    </citation>
    <scope>NUCLEOTIDE SEQUENCE [LARGE SCALE GENOMIC DNA]</scope>
    <source>
        <strain evidence="4">NIOZ-UU27</strain>
    </source>
</reference>
<dbReference type="InterPro" id="IPR011004">
    <property type="entry name" value="Trimer_LpxA-like_sf"/>
</dbReference>
<dbReference type="CDD" id="cd03354">
    <property type="entry name" value="LbH_SAT"/>
    <property type="match status" value="1"/>
</dbReference>
<keyword evidence="1" id="KW-0028">Amino-acid biosynthesis</keyword>
<dbReference type="EMBL" id="JACNJD010000318">
    <property type="protein sequence ID" value="MBC8178833.1"/>
    <property type="molecule type" value="Genomic_DNA"/>
</dbReference>
<keyword evidence="2" id="KW-0808">Transferase</keyword>
<evidence type="ECO:0000313" key="4">
    <source>
        <dbReference type="EMBL" id="MBC8178833.1"/>
    </source>
</evidence>
<dbReference type="PANTHER" id="PTHR42811">
    <property type="entry name" value="SERINE ACETYLTRANSFERASE"/>
    <property type="match status" value="1"/>
</dbReference>
<proteinExistence type="predicted"/>
<dbReference type="Gene3D" id="1.10.3130.10">
    <property type="entry name" value="serine acetyltransferase, domain 1"/>
    <property type="match status" value="1"/>
</dbReference>
<dbReference type="InterPro" id="IPR053376">
    <property type="entry name" value="Serine_acetyltransferase"/>
</dbReference>
<dbReference type="Gene3D" id="2.160.10.10">
    <property type="entry name" value="Hexapeptide repeat proteins"/>
    <property type="match status" value="1"/>
</dbReference>
<accession>A0A8J6N2R9</accession>
<keyword evidence="3" id="KW-0012">Acyltransferase</keyword>
<evidence type="ECO:0000313" key="5">
    <source>
        <dbReference type="Proteomes" id="UP000650524"/>
    </source>
</evidence>
<evidence type="ECO:0000256" key="3">
    <source>
        <dbReference type="ARBA" id="ARBA00023315"/>
    </source>
</evidence>
<dbReference type="AlphaFoldDB" id="A0A8J6N2R9"/>